<evidence type="ECO:0000313" key="2">
    <source>
        <dbReference type="EMBL" id="WZC49143.1"/>
    </source>
</evidence>
<dbReference type="Proteomes" id="UP001440612">
    <property type="component" value="Chromosome"/>
</dbReference>
<dbReference type="EMBL" id="CP150951">
    <property type="protein sequence ID" value="WZC49143.1"/>
    <property type="molecule type" value="Genomic_DNA"/>
</dbReference>
<feature type="transmembrane region" description="Helical" evidence="1">
    <location>
        <begin position="12"/>
        <end position="31"/>
    </location>
</feature>
<dbReference type="RefSeq" id="WP_341367254.1">
    <property type="nucleotide sequence ID" value="NZ_CP150951.2"/>
</dbReference>
<accession>A0ABZ2V9C0</accession>
<protein>
    <recommendedName>
        <fullName evidence="4">Rod shape-determining protein MreD</fullName>
    </recommendedName>
</protein>
<sequence length="86" mass="9784">MADQTDPRIWINRGVFLLVAFLIVVAQLVPLDMRPASWSWPDLLLAMTLAWVVRKPDYAPVALIAALFLMTDLLLHRPPGFGQRWS</sequence>
<feature type="transmembrane region" description="Helical" evidence="1">
    <location>
        <begin position="58"/>
        <end position="75"/>
    </location>
</feature>
<gene>
    <name evidence="2" type="ORF">AABB29_00330</name>
</gene>
<name>A0ABZ2V9C0_9RHOB</name>
<evidence type="ECO:0000313" key="3">
    <source>
        <dbReference type="Proteomes" id="UP001440612"/>
    </source>
</evidence>
<keyword evidence="1" id="KW-0812">Transmembrane</keyword>
<keyword evidence="1" id="KW-0472">Membrane</keyword>
<proteinExistence type="predicted"/>
<evidence type="ECO:0000256" key="1">
    <source>
        <dbReference type="SAM" id="Phobius"/>
    </source>
</evidence>
<keyword evidence="1" id="KW-1133">Transmembrane helix</keyword>
<reference evidence="3" key="1">
    <citation type="submission" date="2024-04" db="EMBL/GenBank/DDBJ databases">
        <title>Phylogenomic analyses of a clade within the roseobacter group suggest taxonomic reassignments of species of the genera Aestuariivita, Citreicella, Loktanella, Nautella, Pelagibaca, Ruegeria, Thalassobius, Thiobacimonas and Tropicibacter, and the proposal o.</title>
        <authorList>
            <person name="Jeon C.O."/>
        </authorList>
    </citation>
    <scope>NUCLEOTIDE SEQUENCE [LARGE SCALE GENOMIC DNA]</scope>
    <source>
        <strain evidence="3">BS5-3</strain>
    </source>
</reference>
<keyword evidence="3" id="KW-1185">Reference proteome</keyword>
<organism evidence="2 3">
    <name type="scientific">Yoonia phaeophyticola</name>
    <dbReference type="NCBI Taxonomy" id="3137369"/>
    <lineage>
        <taxon>Bacteria</taxon>
        <taxon>Pseudomonadati</taxon>
        <taxon>Pseudomonadota</taxon>
        <taxon>Alphaproteobacteria</taxon>
        <taxon>Rhodobacterales</taxon>
        <taxon>Paracoccaceae</taxon>
        <taxon>Yoonia</taxon>
    </lineage>
</organism>
<evidence type="ECO:0008006" key="4">
    <source>
        <dbReference type="Google" id="ProtNLM"/>
    </source>
</evidence>